<evidence type="ECO:0000313" key="2">
    <source>
        <dbReference type="Proteomes" id="UP000076490"/>
    </source>
</evidence>
<gene>
    <name evidence="1" type="ORF">AV656_01720</name>
</gene>
<accession>A0A163GC24</accession>
<reference evidence="1 2" key="1">
    <citation type="submission" date="2016-01" db="EMBL/GenBank/DDBJ databases">
        <title>Whole genome sequencing of Bhargavaea cecembensis T14.</title>
        <authorList>
            <person name="Hong K.W."/>
        </authorList>
    </citation>
    <scope>NUCLEOTIDE SEQUENCE [LARGE SCALE GENOMIC DNA]</scope>
    <source>
        <strain evidence="1 2">T14</strain>
    </source>
</reference>
<dbReference type="AlphaFoldDB" id="A0A163GC24"/>
<dbReference type="EMBL" id="LQNT01000001">
    <property type="protein sequence ID" value="KZE40021.1"/>
    <property type="molecule type" value="Genomic_DNA"/>
</dbReference>
<proteinExistence type="predicted"/>
<comment type="caution">
    <text evidence="1">The sequence shown here is derived from an EMBL/GenBank/DDBJ whole genome shotgun (WGS) entry which is preliminary data.</text>
</comment>
<sequence>MAPPPVMPEMEMPASPMQPCPPEKEAVLPMMQMPFCYMPVFDMCCPMCGHGHMHHHQMMQPYHHMHHHHMMQPYPEMMQYPGMMQYPEMMQYSEMEQSPEMMEYHEMEQSPEMMQYHEMEQSPEMPQMPTAPGYTLPMAEGMSEDESREQGWKMGESSSYSSSLDAYMGKQHEAESPMVHHHHMSHAPMHMYPAESPGGCGCGSGSGSGHAVPYSIQAAAWNYWPQPTMQPYPGYGHHHGHHHGQCCNVCGSPFGYGGY</sequence>
<dbReference type="Proteomes" id="UP000076490">
    <property type="component" value="Unassembled WGS sequence"/>
</dbReference>
<organism evidence="1 2">
    <name type="scientific">Bhargavaea cecembensis</name>
    <dbReference type="NCBI Taxonomy" id="394098"/>
    <lineage>
        <taxon>Bacteria</taxon>
        <taxon>Bacillati</taxon>
        <taxon>Bacillota</taxon>
        <taxon>Bacilli</taxon>
        <taxon>Bacillales</taxon>
        <taxon>Caryophanaceae</taxon>
        <taxon>Bhargavaea</taxon>
    </lineage>
</organism>
<protein>
    <submittedName>
        <fullName evidence="1">Uncharacterized protein</fullName>
    </submittedName>
</protein>
<evidence type="ECO:0000313" key="1">
    <source>
        <dbReference type="EMBL" id="KZE40021.1"/>
    </source>
</evidence>
<name>A0A163GC24_9BACL</name>